<dbReference type="AlphaFoldDB" id="A0A6J4KRX8"/>
<evidence type="ECO:0000313" key="1">
    <source>
        <dbReference type="EMBL" id="CAA9313826.1"/>
    </source>
</evidence>
<dbReference type="EMBL" id="CADCTR010001818">
    <property type="protein sequence ID" value="CAA9313826.1"/>
    <property type="molecule type" value="Genomic_DNA"/>
</dbReference>
<gene>
    <name evidence="1" type="ORF">AVDCRST_MAG93-5393</name>
</gene>
<accession>A0A6J4KRX8</accession>
<protein>
    <submittedName>
        <fullName evidence="1">Uncharacterized protein</fullName>
    </submittedName>
</protein>
<reference evidence="1" key="1">
    <citation type="submission" date="2020-02" db="EMBL/GenBank/DDBJ databases">
        <authorList>
            <person name="Meier V. D."/>
        </authorList>
    </citation>
    <scope>NUCLEOTIDE SEQUENCE</scope>
    <source>
        <strain evidence="1">AVDCRST_MAG93</strain>
    </source>
</reference>
<sequence length="66" mass="7001">MNPDKAPATETLYLNEWPLVSFDPSIEGVNPIEPTGTAVPTDKVKDVRAAARDAGISLSVNQPSHA</sequence>
<proteinExistence type="predicted"/>
<organism evidence="1">
    <name type="scientific">uncultured Chloroflexia bacterium</name>
    <dbReference type="NCBI Taxonomy" id="1672391"/>
    <lineage>
        <taxon>Bacteria</taxon>
        <taxon>Bacillati</taxon>
        <taxon>Chloroflexota</taxon>
        <taxon>Chloroflexia</taxon>
        <taxon>environmental samples</taxon>
    </lineage>
</organism>
<name>A0A6J4KRX8_9CHLR</name>